<dbReference type="Proteomes" id="UP000023435">
    <property type="component" value="Unassembled WGS sequence"/>
</dbReference>
<proteinExistence type="predicted"/>
<dbReference type="PANTHER" id="PTHR46246:SF1">
    <property type="entry name" value="GUANOSINE-3',5'-BIS(DIPHOSPHATE) 3'-PYROPHOSPHOHYDROLASE MESH1"/>
    <property type="match status" value="1"/>
</dbReference>
<dbReference type="FunFam" id="1.10.3210.10:FF:000012">
    <property type="entry name" value="HD domain containing 3"/>
    <property type="match status" value="1"/>
</dbReference>
<evidence type="ECO:0000256" key="3">
    <source>
        <dbReference type="ARBA" id="ARBA00022801"/>
    </source>
</evidence>
<dbReference type="PROSITE" id="PS51831">
    <property type="entry name" value="HD"/>
    <property type="match status" value="1"/>
</dbReference>
<dbReference type="OrthoDB" id="9802385at2"/>
<keyword evidence="4" id="KW-0464">Manganese</keyword>
<comment type="cofactor">
    <cofactor evidence="1">
        <name>Mn(2+)</name>
        <dbReference type="ChEBI" id="CHEBI:29035"/>
    </cofactor>
</comment>
<dbReference type="SMART" id="SM00471">
    <property type="entry name" value="HDc"/>
    <property type="match status" value="1"/>
</dbReference>
<gene>
    <name evidence="6" type="ORF">AZ78_4002</name>
</gene>
<sequence>MSTDHRLLIRAAAFAAERHRHQRRLDQAASPYINHPIALADVLANEGGVDDTVVLCAALLHDTIEDTDTRADELEAMFGARIAAVVLEVSDDKALPKAERKRLQIEHAAHASREAQLVKLADKICNLCDLLAAPPRGWSRQRKQEYFDWSARVIDGVRGVHPRLEALFDSVYARAVELVDHEAA</sequence>
<dbReference type="Pfam" id="PF13328">
    <property type="entry name" value="HD_4"/>
    <property type="match status" value="1"/>
</dbReference>
<accession>A0A108UC34</accession>
<dbReference type="GO" id="GO:0008728">
    <property type="term" value="F:GTP diphosphokinase activity"/>
    <property type="evidence" value="ECO:0007669"/>
    <property type="project" value="UniProtKB-EC"/>
</dbReference>
<dbReference type="AlphaFoldDB" id="A0A108UC34"/>
<dbReference type="GO" id="GO:0008893">
    <property type="term" value="F:guanosine-3',5'-bis(diphosphate) 3'-diphosphatase activity"/>
    <property type="evidence" value="ECO:0007669"/>
    <property type="project" value="TreeGrafter"/>
</dbReference>
<dbReference type="GO" id="GO:0046872">
    <property type="term" value="F:metal ion binding"/>
    <property type="evidence" value="ECO:0007669"/>
    <property type="project" value="UniProtKB-KW"/>
</dbReference>
<keyword evidence="2" id="KW-0479">Metal-binding</keyword>
<dbReference type="InterPro" id="IPR003607">
    <property type="entry name" value="HD/PDEase_dom"/>
</dbReference>
<evidence type="ECO:0000259" key="5">
    <source>
        <dbReference type="PROSITE" id="PS51831"/>
    </source>
</evidence>
<dbReference type="RefSeq" id="WP_036106555.1">
    <property type="nucleotide sequence ID" value="NZ_JAJA02000001.1"/>
</dbReference>
<dbReference type="EMBL" id="JAJA02000001">
    <property type="protein sequence ID" value="KWS06446.1"/>
    <property type="molecule type" value="Genomic_DNA"/>
</dbReference>
<name>A0A108UC34_9GAMM</name>
<dbReference type="SUPFAM" id="SSF109604">
    <property type="entry name" value="HD-domain/PDEase-like"/>
    <property type="match status" value="1"/>
</dbReference>
<evidence type="ECO:0000313" key="7">
    <source>
        <dbReference type="Proteomes" id="UP000023435"/>
    </source>
</evidence>
<dbReference type="Gene3D" id="1.10.3210.10">
    <property type="entry name" value="Hypothetical protein af1432"/>
    <property type="match status" value="1"/>
</dbReference>
<reference evidence="6 7" key="1">
    <citation type="journal article" date="2014" name="Genome Announc.">
        <title>Draft Genome Sequence of Lysobacter capsici AZ78, a Bacterium Antagonistic to Plant-Pathogenic Oomycetes.</title>
        <authorList>
            <person name="Puopolo G."/>
            <person name="Sonego P."/>
            <person name="Engelen K."/>
            <person name="Pertot I."/>
        </authorList>
    </citation>
    <scope>NUCLEOTIDE SEQUENCE [LARGE SCALE GENOMIC DNA]</scope>
    <source>
        <strain evidence="6 7">AZ78</strain>
    </source>
</reference>
<keyword evidence="7" id="KW-1185">Reference proteome</keyword>
<dbReference type="InterPro" id="IPR052194">
    <property type="entry name" value="MESH1"/>
</dbReference>
<protein>
    <submittedName>
        <fullName evidence="6">GTP pyrophosphokinase, (P)ppGpp synthetase I</fullName>
        <ecNumber evidence="6">2.7.6.5</ecNumber>
    </submittedName>
</protein>
<dbReference type="PANTHER" id="PTHR46246">
    <property type="entry name" value="GUANOSINE-3',5'-BIS(DIPHOSPHATE) 3'-PYROPHOSPHOHYDROLASE MESH1"/>
    <property type="match status" value="1"/>
</dbReference>
<comment type="caution">
    <text evidence="6">The sequence shown here is derived from an EMBL/GenBank/DDBJ whole genome shotgun (WGS) entry which is preliminary data.</text>
</comment>
<keyword evidence="3" id="KW-0378">Hydrolase</keyword>
<dbReference type="InterPro" id="IPR006674">
    <property type="entry name" value="HD_domain"/>
</dbReference>
<organism evidence="6 7">
    <name type="scientific">Lysobacter capsici AZ78</name>
    <dbReference type="NCBI Taxonomy" id="1444315"/>
    <lineage>
        <taxon>Bacteria</taxon>
        <taxon>Pseudomonadati</taxon>
        <taxon>Pseudomonadota</taxon>
        <taxon>Gammaproteobacteria</taxon>
        <taxon>Lysobacterales</taxon>
        <taxon>Lysobacteraceae</taxon>
        <taxon>Lysobacter</taxon>
    </lineage>
</organism>
<evidence type="ECO:0000256" key="4">
    <source>
        <dbReference type="ARBA" id="ARBA00023211"/>
    </source>
</evidence>
<evidence type="ECO:0000256" key="2">
    <source>
        <dbReference type="ARBA" id="ARBA00022723"/>
    </source>
</evidence>
<evidence type="ECO:0000256" key="1">
    <source>
        <dbReference type="ARBA" id="ARBA00001936"/>
    </source>
</evidence>
<feature type="domain" description="HD" evidence="5">
    <location>
        <begin position="32"/>
        <end position="127"/>
    </location>
</feature>
<keyword evidence="6" id="KW-0808">Transferase</keyword>
<dbReference type="EC" id="2.7.6.5" evidence="6"/>
<dbReference type="GO" id="GO:0016301">
    <property type="term" value="F:kinase activity"/>
    <property type="evidence" value="ECO:0007669"/>
    <property type="project" value="UniProtKB-KW"/>
</dbReference>
<evidence type="ECO:0000313" key="6">
    <source>
        <dbReference type="EMBL" id="KWS06446.1"/>
    </source>
</evidence>